<evidence type="ECO:0000313" key="1">
    <source>
        <dbReference type="EMBL" id="QTA92491.1"/>
    </source>
</evidence>
<organism evidence="1 2">
    <name type="scientific">Desulfonema magnum</name>
    <dbReference type="NCBI Taxonomy" id="45655"/>
    <lineage>
        <taxon>Bacteria</taxon>
        <taxon>Pseudomonadati</taxon>
        <taxon>Thermodesulfobacteriota</taxon>
        <taxon>Desulfobacteria</taxon>
        <taxon>Desulfobacterales</taxon>
        <taxon>Desulfococcaceae</taxon>
        <taxon>Desulfonema</taxon>
    </lineage>
</organism>
<accession>A0A975BVG2</accession>
<dbReference type="Proteomes" id="UP000663722">
    <property type="component" value="Chromosome"/>
</dbReference>
<protein>
    <submittedName>
        <fullName evidence="1">Uncharacterized protein</fullName>
    </submittedName>
</protein>
<gene>
    <name evidence="1" type="ORF">dnm_085710</name>
</gene>
<dbReference type="EMBL" id="CP061800">
    <property type="protein sequence ID" value="QTA92491.1"/>
    <property type="molecule type" value="Genomic_DNA"/>
</dbReference>
<proteinExistence type="predicted"/>
<keyword evidence="2" id="KW-1185">Reference proteome</keyword>
<sequence>MFRAYKNMGGEKCSPCFLSLRNFSDKIGIFLIYNISILGV</sequence>
<dbReference type="KEGG" id="dmm:dnm_085710"/>
<evidence type="ECO:0000313" key="2">
    <source>
        <dbReference type="Proteomes" id="UP000663722"/>
    </source>
</evidence>
<reference evidence="1" key="1">
    <citation type="journal article" date="2021" name="Microb. Physiol.">
        <title>Proteogenomic Insights into the Physiology of Marine, Sulfate-Reducing, Filamentous Desulfonema limicola and Desulfonema magnum.</title>
        <authorList>
            <person name="Schnaars V."/>
            <person name="Wohlbrand L."/>
            <person name="Scheve S."/>
            <person name="Hinrichs C."/>
            <person name="Reinhardt R."/>
            <person name="Rabus R."/>
        </authorList>
    </citation>
    <scope>NUCLEOTIDE SEQUENCE</scope>
    <source>
        <strain evidence="1">4be13</strain>
    </source>
</reference>
<name>A0A975BVG2_9BACT</name>
<dbReference type="AlphaFoldDB" id="A0A975BVG2"/>